<sequence>MPGAGVAAPTAGRPSSGAARQSSLREHNLAVISQAIFASPEPVSRAQLAAQTGMTRSTVSRLTEELIAARIVAEHHPTGGRPGRPAVPLTPARGSFAGLGLQVNVDYMAGRVMDLTGAILAEEYVEGDFESSDAAAVLARAADLARRLLERAGATGARVAQACLGLPGLVDAASGRLLLAPNLGWHEVRPAELMGADALPAGTALVVDNDANLAAYGLANTAPGRSAPSSTFIYVGGDIGVGAAIVAEGTVVLGKHGWAGEIGHMAIEPAGPQCHCGARGCLERYAGKHAVLEAAGLPLETSTAALAEAAASGYGAARAAVERAAWALGIALAGVVNLVDVDEVVLGAGYIPLVDLLRPGIEEQLRVRTLASPWMRVLLRGAPADPAPAATGGAMRALRTVIQQPAAWTGTFA</sequence>
<gene>
    <name evidence="4" type="ORF">GB883_09385</name>
</gene>
<comment type="caution">
    <text evidence="4">The sequence shown here is derived from an EMBL/GenBank/DDBJ whole genome shotgun (WGS) entry which is preliminary data.</text>
</comment>
<evidence type="ECO:0000256" key="2">
    <source>
        <dbReference type="SAM" id="MobiDB-lite"/>
    </source>
</evidence>
<dbReference type="EMBL" id="WHJE01000035">
    <property type="protein sequence ID" value="KAE8764375.1"/>
    <property type="molecule type" value="Genomic_DNA"/>
</dbReference>
<dbReference type="InterPro" id="IPR036388">
    <property type="entry name" value="WH-like_DNA-bd_sf"/>
</dbReference>
<accession>A0A7J5UPP2</accession>
<feature type="region of interest" description="Disordered" evidence="2">
    <location>
        <begin position="1"/>
        <end position="24"/>
    </location>
</feature>
<protein>
    <submittedName>
        <fullName evidence="4">ROK family protein</fullName>
    </submittedName>
</protein>
<dbReference type="InterPro" id="IPR036390">
    <property type="entry name" value="WH_DNA-bd_sf"/>
</dbReference>
<dbReference type="Proteomes" id="UP000451860">
    <property type="component" value="Unassembled WGS sequence"/>
</dbReference>
<dbReference type="InterPro" id="IPR000600">
    <property type="entry name" value="ROK"/>
</dbReference>
<dbReference type="Gene3D" id="1.10.10.10">
    <property type="entry name" value="Winged helix-like DNA-binding domain superfamily/Winged helix DNA-binding domain"/>
    <property type="match status" value="1"/>
</dbReference>
<dbReference type="GO" id="GO:0003677">
    <property type="term" value="F:DNA binding"/>
    <property type="evidence" value="ECO:0007669"/>
    <property type="project" value="InterPro"/>
</dbReference>
<dbReference type="OrthoDB" id="5174513at2"/>
<name>A0A7J5UPP2_9MICO</name>
<dbReference type="Pfam" id="PF09339">
    <property type="entry name" value="HTH_IclR"/>
    <property type="match status" value="1"/>
</dbReference>
<reference evidence="4 5" key="1">
    <citation type="submission" date="2019-10" db="EMBL/GenBank/DDBJ databases">
        <title>Georgenia wutianyii sp. nov. and Georgenia yuyongxinii sp. nov. isolated from plateau pika (Ochotona curzoniae) in the Qinghai-Tibet plateau of China.</title>
        <authorList>
            <person name="Tian Z."/>
        </authorList>
    </citation>
    <scope>NUCLEOTIDE SEQUENCE [LARGE SCALE GENOMIC DNA]</scope>
    <source>
        <strain evidence="4 5">DSM 21501</strain>
    </source>
</reference>
<dbReference type="InterPro" id="IPR043129">
    <property type="entry name" value="ATPase_NBD"/>
</dbReference>
<dbReference type="GO" id="GO:0006355">
    <property type="term" value="P:regulation of DNA-templated transcription"/>
    <property type="evidence" value="ECO:0007669"/>
    <property type="project" value="InterPro"/>
</dbReference>
<evidence type="ECO:0000259" key="3">
    <source>
        <dbReference type="Pfam" id="PF09339"/>
    </source>
</evidence>
<proteinExistence type="inferred from homology"/>
<dbReference type="PANTHER" id="PTHR18964:SF149">
    <property type="entry name" value="BIFUNCTIONAL UDP-N-ACETYLGLUCOSAMINE 2-EPIMERASE_N-ACETYLMANNOSAMINE KINASE"/>
    <property type="match status" value="1"/>
</dbReference>
<keyword evidence="5" id="KW-1185">Reference proteome</keyword>
<dbReference type="SUPFAM" id="SSF46785">
    <property type="entry name" value="Winged helix' DNA-binding domain"/>
    <property type="match status" value="1"/>
</dbReference>
<evidence type="ECO:0000313" key="4">
    <source>
        <dbReference type="EMBL" id="KAE8764375.1"/>
    </source>
</evidence>
<evidence type="ECO:0000313" key="5">
    <source>
        <dbReference type="Proteomes" id="UP000451860"/>
    </source>
</evidence>
<evidence type="ECO:0000256" key="1">
    <source>
        <dbReference type="ARBA" id="ARBA00006479"/>
    </source>
</evidence>
<organism evidence="4 5">
    <name type="scientific">Georgenia thermotolerans</name>
    <dbReference type="NCBI Taxonomy" id="527326"/>
    <lineage>
        <taxon>Bacteria</taxon>
        <taxon>Bacillati</taxon>
        <taxon>Actinomycetota</taxon>
        <taxon>Actinomycetes</taxon>
        <taxon>Micrococcales</taxon>
        <taxon>Bogoriellaceae</taxon>
        <taxon>Georgenia</taxon>
    </lineage>
</organism>
<dbReference type="InterPro" id="IPR005471">
    <property type="entry name" value="Tscrpt_reg_IclR_N"/>
</dbReference>
<comment type="similarity">
    <text evidence="1">Belongs to the ROK (NagC/XylR) family.</text>
</comment>
<dbReference type="AlphaFoldDB" id="A0A7J5UPP2"/>
<feature type="domain" description="HTH iclR-type" evidence="3">
    <location>
        <begin position="39"/>
        <end position="73"/>
    </location>
</feature>
<dbReference type="SUPFAM" id="SSF53067">
    <property type="entry name" value="Actin-like ATPase domain"/>
    <property type="match status" value="1"/>
</dbReference>
<dbReference type="Pfam" id="PF00480">
    <property type="entry name" value="ROK"/>
    <property type="match status" value="1"/>
</dbReference>
<dbReference type="PANTHER" id="PTHR18964">
    <property type="entry name" value="ROK (REPRESSOR, ORF, KINASE) FAMILY"/>
    <property type="match status" value="1"/>
</dbReference>
<dbReference type="Gene3D" id="3.30.420.40">
    <property type="match status" value="2"/>
</dbReference>